<gene>
    <name evidence="1" type="primary">Nfu_g_1_000318</name>
</gene>
<reference evidence="1" key="1">
    <citation type="submission" date="2016-05" db="EMBL/GenBank/DDBJ databases">
        <authorList>
            <person name="Lavstsen T."/>
            <person name="Jespersen J.S."/>
        </authorList>
    </citation>
    <scope>NUCLEOTIDE SEQUENCE</scope>
    <source>
        <tissue evidence="1">Brain</tissue>
    </source>
</reference>
<evidence type="ECO:0000313" key="1">
    <source>
        <dbReference type="EMBL" id="SBR95980.1"/>
    </source>
</evidence>
<proteinExistence type="predicted"/>
<sequence length="133" mass="14626">MTPPEHTYNVCFRLLEERNGFTDTPVDMSVSGSSTAQLQGDTFCKTLLLHPSGRRVALYCSYSRENCSAATGRARFHTELIYIVVQNAPTDQGVVAFSDLYLLTEAPPLVSCVNDTCSHLQSESSLHHGLDQS</sequence>
<feature type="non-terminal residue" evidence="1">
    <location>
        <position position="133"/>
    </location>
</feature>
<dbReference type="AlphaFoldDB" id="A0A1A8QQD4"/>
<accession>A0A1A8QQD4</accession>
<organism evidence="1">
    <name type="scientific">Nothobranchius rachovii</name>
    <name type="common">bluefin notho</name>
    <dbReference type="NCBI Taxonomy" id="451742"/>
    <lineage>
        <taxon>Eukaryota</taxon>
        <taxon>Metazoa</taxon>
        <taxon>Chordata</taxon>
        <taxon>Craniata</taxon>
        <taxon>Vertebrata</taxon>
        <taxon>Euteleostomi</taxon>
        <taxon>Actinopterygii</taxon>
        <taxon>Neopterygii</taxon>
        <taxon>Teleostei</taxon>
        <taxon>Neoteleostei</taxon>
        <taxon>Acanthomorphata</taxon>
        <taxon>Ovalentaria</taxon>
        <taxon>Atherinomorphae</taxon>
        <taxon>Cyprinodontiformes</taxon>
        <taxon>Nothobranchiidae</taxon>
        <taxon>Nothobranchius</taxon>
    </lineage>
</organism>
<reference evidence="1" key="2">
    <citation type="submission" date="2016-06" db="EMBL/GenBank/DDBJ databases">
        <title>The genome of a short-lived fish provides insights into sex chromosome evolution and the genetic control of aging.</title>
        <authorList>
            <person name="Reichwald K."/>
            <person name="Felder M."/>
            <person name="Petzold A."/>
            <person name="Koch P."/>
            <person name="Groth M."/>
            <person name="Platzer M."/>
        </authorList>
    </citation>
    <scope>NUCLEOTIDE SEQUENCE</scope>
    <source>
        <tissue evidence="1">Brain</tissue>
    </source>
</reference>
<name>A0A1A8QQD4_9TELE</name>
<dbReference type="EMBL" id="HAEI01006066">
    <property type="protein sequence ID" value="SBR95980.1"/>
    <property type="molecule type" value="Transcribed_RNA"/>
</dbReference>
<protein>
    <submittedName>
        <fullName evidence="1">Uncharacterized protein</fullName>
    </submittedName>
</protein>